<dbReference type="EMBL" id="JAQMTU010000029">
    <property type="protein sequence ID" value="MDB9485869.1"/>
    <property type="molecule type" value="Genomic_DNA"/>
</dbReference>
<keyword evidence="3" id="KW-1185">Reference proteome</keyword>
<evidence type="ECO:0000313" key="3">
    <source>
        <dbReference type="Proteomes" id="UP001212123"/>
    </source>
</evidence>
<reference evidence="2 3" key="1">
    <citation type="submission" date="2023-01" db="EMBL/GenBank/DDBJ databases">
        <title>Genomes from the Australian National Cyanobacteria Reference Collection.</title>
        <authorList>
            <person name="Willis A."/>
            <person name="Lee E.M.F."/>
        </authorList>
    </citation>
    <scope>NUCLEOTIDE SEQUENCE [LARGE SCALE GENOMIC DNA]</scope>
    <source>
        <strain evidence="2 3">CS-537/01</strain>
    </source>
</reference>
<dbReference type="InterPro" id="IPR004919">
    <property type="entry name" value="GmrSD_N"/>
</dbReference>
<proteinExistence type="predicted"/>
<dbReference type="Proteomes" id="UP001212123">
    <property type="component" value="Unassembled WGS sequence"/>
</dbReference>
<protein>
    <submittedName>
        <fullName evidence="2">DUF262 domain-containing protein</fullName>
    </submittedName>
</protein>
<feature type="domain" description="GmrSD restriction endonucleases N-terminal" evidence="1">
    <location>
        <begin position="14"/>
        <end position="223"/>
    </location>
</feature>
<comment type="caution">
    <text evidence="2">The sequence shown here is derived from an EMBL/GenBank/DDBJ whole genome shotgun (WGS) entry which is preliminary data.</text>
</comment>
<dbReference type="PANTHER" id="PTHR37292:SF2">
    <property type="entry name" value="DUF262 DOMAIN-CONTAINING PROTEIN"/>
    <property type="match status" value="1"/>
</dbReference>
<dbReference type="RefSeq" id="WP_271804972.1">
    <property type="nucleotide sequence ID" value="NZ_JAQMTU010000029.1"/>
</dbReference>
<organism evidence="2 3">
    <name type="scientific">Dolichospermum circinale CS-537/01</name>
    <dbReference type="NCBI Taxonomy" id="3021739"/>
    <lineage>
        <taxon>Bacteria</taxon>
        <taxon>Bacillati</taxon>
        <taxon>Cyanobacteriota</taxon>
        <taxon>Cyanophyceae</taxon>
        <taxon>Nostocales</taxon>
        <taxon>Aphanizomenonaceae</taxon>
        <taxon>Dolichospermum</taxon>
        <taxon>Dolichospermum circinale</taxon>
    </lineage>
</organism>
<evidence type="ECO:0000259" key="1">
    <source>
        <dbReference type="Pfam" id="PF03235"/>
    </source>
</evidence>
<dbReference type="Pfam" id="PF03235">
    <property type="entry name" value="GmrSD_N"/>
    <property type="match status" value="1"/>
</dbReference>
<gene>
    <name evidence="2" type="ORF">PN492_04800</name>
</gene>
<evidence type="ECO:0000313" key="2">
    <source>
        <dbReference type="EMBL" id="MDB9485869.1"/>
    </source>
</evidence>
<name>A0ABT5A2X5_9CYAN</name>
<sequence length="520" mass="61728">MNDKISVKPDTIYLEDLLEEIANGGYQIPVFQREFVWKNSQILELFDSILKGYPIGSLLFWKTKDYKTKNEIGPYIIKKSNSDIKYVLDGFQRISTLFGVLMNPKNFPEEINHIKLKEFLIFFDIKENNFSKQTRKDNIFSIPLYKVYDNRELFDFIRQLDKENITEIEKNEYIDNVRNLHDILHKYRLPYVEIKGGDIKSAVEIFARLNSTGTEISEDYILSARSYVEMKFNLIDSITEFLNTLNSYNFEDLKRDMILKCIYNARGTFYYDVNREDLLKDNLEYFTQAAYIHIEKTVEFLYKKLFVIDIRLLPYPAQLIFISEYFRLNPDPTVVELQFLKKWFWITTYSNYFTIYSLSQQRNAYQVFCDFAQGKHPNGIYQINDDIEFTTAKYPSKLNFTGVRPKALQLFYLKSILGDNEPQDMEGIKEIFISSKRDRTPGNIILRLSSEFDQSTDNKILNNFINSNSDILEKHFITKEMVSLYNQGKIDDGFIDKRNEYLKSKEREFVETMEIIKYIE</sequence>
<accession>A0ABT5A2X5</accession>
<dbReference type="PANTHER" id="PTHR37292">
    <property type="entry name" value="VNG6097C"/>
    <property type="match status" value="1"/>
</dbReference>